<accession>A4XES7</accession>
<evidence type="ECO:0000256" key="4">
    <source>
        <dbReference type="ARBA" id="ARBA00022827"/>
    </source>
</evidence>
<dbReference type="PROSITE" id="PS00623">
    <property type="entry name" value="GMC_OXRED_1"/>
    <property type="match status" value="1"/>
</dbReference>
<feature type="binding site" evidence="5">
    <location>
        <position position="218"/>
    </location>
    <ligand>
        <name>FAD</name>
        <dbReference type="ChEBI" id="CHEBI:57692"/>
    </ligand>
</feature>
<feature type="domain" description="Glucose-methanol-choline oxidoreductase N-terminal" evidence="7">
    <location>
        <begin position="79"/>
        <end position="102"/>
    </location>
</feature>
<evidence type="ECO:0000256" key="1">
    <source>
        <dbReference type="ARBA" id="ARBA00001974"/>
    </source>
</evidence>
<sequence>MAEFDYIIVGAGSAGCVLANRLSADPANRVLLIEDGGDNQHPFIKMAGGFIKIMGNPDYFRVFPTEPRPGMRPGIHTYGRGLGGSSAINGTWYLTGMPKDFDGWAQSGLAGWGWDEIARCYRKFEDYREPGAHPGRGRGGELQVTASTYESPVFDALAQGFAAQGMPWLDDITTPGVQGVGRSQYTVDRKGVRESTYKAFVMPILGRHNLTIAQHTAVKRVTIEQGRATGVVTEAHGQESTHVAKREVILAAGVYGSPQLLQLSGIGAGAVLQELGIPVLKALPMVGRQLCDHTKFGVSFDLTNHPGTNREFFGWRLYRNALQYFLTGTGHLARVGMPLTGLYASEGTDKDWPDLQVAAAPFAMRTVNEMAARPGSPLTPNPGLTFSGYHLRPKSRGSIRLVSPDFRDAPVADAAIWADPHDKAKSLELFRLFRAIAASEPLRPFIGKERMPGPDVQDEAAILAELGKMVEVGLHGTGTCSMGTDEATSVTDARARVHGVGALRVVDCSIMPTPVSGNTNGPAMALAERAAELILEDARRG</sequence>
<reference evidence="8 9" key="1">
    <citation type="submission" date="2007-04" db="EMBL/GenBank/DDBJ databases">
        <title>Complete sequence of plasmid pNL2 of Novosphingobium aromaticivorans DSM 12444.</title>
        <authorList>
            <consortium name="US DOE Joint Genome Institute"/>
            <person name="Copeland A."/>
            <person name="Lucas S."/>
            <person name="Lapidus A."/>
            <person name="Barry K."/>
            <person name="Detter J.C."/>
            <person name="Glavina del Rio T."/>
            <person name="Hammon N."/>
            <person name="Israni S."/>
            <person name="Dalin E."/>
            <person name="Tice H."/>
            <person name="Pitluck S."/>
            <person name="Chertkov O."/>
            <person name="Han C."/>
            <person name="Thomson S."/>
            <person name="Schmutz J."/>
            <person name="Larimer F."/>
            <person name="Land M."/>
            <person name="Kyrpides N."/>
            <person name="Ivanova N."/>
            <person name="Fredrickson J."/>
            <person name="Romine M.F."/>
            <person name="Richardson P."/>
        </authorList>
    </citation>
    <scope>NUCLEOTIDE SEQUENCE [LARGE SCALE GENOMIC DNA]</scope>
    <source>
        <strain evidence="9">ATCC 700278 / DSM 12444 / CCUG 56034 / CIP 105152 / NBRC 16084 / F199</strain>
        <plasmid evidence="8 9">pNL2</plasmid>
    </source>
</reference>
<evidence type="ECO:0000256" key="2">
    <source>
        <dbReference type="ARBA" id="ARBA00010790"/>
    </source>
</evidence>
<dbReference type="Gene3D" id="3.50.50.60">
    <property type="entry name" value="FAD/NAD(P)-binding domain"/>
    <property type="match status" value="1"/>
</dbReference>
<protein>
    <submittedName>
        <fullName evidence="8">Glucose-methanol-choline oxidoreductase</fullName>
    </submittedName>
</protein>
<evidence type="ECO:0000313" key="8">
    <source>
        <dbReference type="EMBL" id="ABP64438.1"/>
    </source>
</evidence>
<dbReference type="InterPro" id="IPR007867">
    <property type="entry name" value="GMC_OxRtase_C"/>
</dbReference>
<dbReference type="KEGG" id="nar:Saro_3578"/>
<gene>
    <name evidence="8" type="ordered locus">Saro_3578</name>
</gene>
<proteinExistence type="inferred from homology"/>
<dbReference type="Proteomes" id="UP000009134">
    <property type="component" value="Plasmid pNL2"/>
</dbReference>
<evidence type="ECO:0000259" key="7">
    <source>
        <dbReference type="PROSITE" id="PS00623"/>
    </source>
</evidence>
<name>A4XES7_NOVAD</name>
<dbReference type="Pfam" id="PF05199">
    <property type="entry name" value="GMC_oxred_C"/>
    <property type="match status" value="1"/>
</dbReference>
<keyword evidence="3 6" id="KW-0285">Flavoprotein</keyword>
<dbReference type="PANTHER" id="PTHR11552:SF147">
    <property type="entry name" value="CHOLINE DEHYDROGENASE, MITOCHONDRIAL"/>
    <property type="match status" value="1"/>
</dbReference>
<keyword evidence="9" id="KW-1185">Reference proteome</keyword>
<dbReference type="RefSeq" id="WP_011906825.1">
    <property type="nucleotide sequence ID" value="NC_009427.1"/>
</dbReference>
<dbReference type="eggNOG" id="COG2303">
    <property type="taxonomic scope" value="Bacteria"/>
</dbReference>
<dbReference type="EMBL" id="CP000677">
    <property type="protein sequence ID" value="ABP64438.1"/>
    <property type="molecule type" value="Genomic_DNA"/>
</dbReference>
<dbReference type="SUPFAM" id="SSF54373">
    <property type="entry name" value="FAD-linked reductases, C-terminal domain"/>
    <property type="match status" value="1"/>
</dbReference>
<dbReference type="PANTHER" id="PTHR11552">
    <property type="entry name" value="GLUCOSE-METHANOL-CHOLINE GMC OXIDOREDUCTASE"/>
    <property type="match status" value="1"/>
</dbReference>
<evidence type="ECO:0000256" key="3">
    <source>
        <dbReference type="ARBA" id="ARBA00022630"/>
    </source>
</evidence>
<dbReference type="GO" id="GO:0050660">
    <property type="term" value="F:flavin adenine dinucleotide binding"/>
    <property type="evidence" value="ECO:0007669"/>
    <property type="project" value="InterPro"/>
</dbReference>
<organism evidence="8 9">
    <name type="scientific">Novosphingobium aromaticivorans (strain ATCC 700278 / DSM 12444 / CCUG 56034 / CIP 105152 / NBRC 16084 / F199)</name>
    <dbReference type="NCBI Taxonomy" id="279238"/>
    <lineage>
        <taxon>Bacteria</taxon>
        <taxon>Pseudomonadati</taxon>
        <taxon>Pseudomonadota</taxon>
        <taxon>Alphaproteobacteria</taxon>
        <taxon>Sphingomonadales</taxon>
        <taxon>Sphingomonadaceae</taxon>
        <taxon>Novosphingobium</taxon>
    </lineage>
</organism>
<dbReference type="GO" id="GO:0016614">
    <property type="term" value="F:oxidoreductase activity, acting on CH-OH group of donors"/>
    <property type="evidence" value="ECO:0007669"/>
    <property type="project" value="InterPro"/>
</dbReference>
<dbReference type="InterPro" id="IPR036188">
    <property type="entry name" value="FAD/NAD-bd_sf"/>
</dbReference>
<evidence type="ECO:0000256" key="6">
    <source>
        <dbReference type="RuleBase" id="RU003968"/>
    </source>
</evidence>
<dbReference type="SUPFAM" id="SSF51905">
    <property type="entry name" value="FAD/NAD(P)-binding domain"/>
    <property type="match status" value="1"/>
</dbReference>
<dbReference type="HOGENOM" id="CLU_002865_7_1_5"/>
<dbReference type="AlphaFoldDB" id="A4XES7"/>
<keyword evidence="4 5" id="KW-0274">FAD</keyword>
<dbReference type="InterPro" id="IPR012132">
    <property type="entry name" value="GMC_OxRdtase"/>
</dbReference>
<comment type="similarity">
    <text evidence="2 6">Belongs to the GMC oxidoreductase family.</text>
</comment>
<dbReference type="InterPro" id="IPR000172">
    <property type="entry name" value="GMC_OxRdtase_N"/>
</dbReference>
<comment type="cofactor">
    <cofactor evidence="1 5">
        <name>FAD</name>
        <dbReference type="ChEBI" id="CHEBI:57692"/>
    </cofactor>
</comment>
<dbReference type="Gene3D" id="3.30.560.10">
    <property type="entry name" value="Glucose Oxidase, domain 3"/>
    <property type="match status" value="1"/>
</dbReference>
<evidence type="ECO:0000313" key="9">
    <source>
        <dbReference type="Proteomes" id="UP000009134"/>
    </source>
</evidence>
<evidence type="ECO:0000256" key="5">
    <source>
        <dbReference type="PIRSR" id="PIRSR000137-2"/>
    </source>
</evidence>
<geneLocation type="plasmid" evidence="8 9">
    <name>pNL2</name>
</geneLocation>
<dbReference type="Pfam" id="PF00732">
    <property type="entry name" value="GMC_oxred_N"/>
    <property type="match status" value="1"/>
</dbReference>
<dbReference type="PIRSF" id="PIRSF000137">
    <property type="entry name" value="Alcohol_oxidase"/>
    <property type="match status" value="1"/>
</dbReference>
<keyword evidence="8" id="KW-0614">Plasmid</keyword>